<evidence type="ECO:0000256" key="2">
    <source>
        <dbReference type="ARBA" id="ARBA00004609"/>
    </source>
</evidence>
<accession>A0A316Z9N3</accession>
<dbReference type="GO" id="GO:0046872">
    <property type="term" value="F:metal ion binding"/>
    <property type="evidence" value="ECO:0007669"/>
    <property type="project" value="UniProtKB-KW"/>
</dbReference>
<evidence type="ECO:0000256" key="4">
    <source>
        <dbReference type="ARBA" id="ARBA00022723"/>
    </source>
</evidence>
<dbReference type="AlphaFoldDB" id="A0A316Z9N3"/>
<evidence type="ECO:0000256" key="10">
    <source>
        <dbReference type="SAM" id="SignalP"/>
    </source>
</evidence>
<dbReference type="GO" id="GO:0005886">
    <property type="term" value="C:plasma membrane"/>
    <property type="evidence" value="ECO:0007669"/>
    <property type="project" value="UniProtKB-SubCell"/>
</dbReference>
<keyword evidence="3" id="KW-0472">Membrane</keyword>
<keyword evidence="13" id="KW-1185">Reference proteome</keyword>
<keyword evidence="3" id="KW-0336">GPI-anchor</keyword>
<dbReference type="PANTHER" id="PTHR46471">
    <property type="entry name" value="CHITIN DEACETYLASE"/>
    <property type="match status" value="1"/>
</dbReference>
<gene>
    <name evidence="12" type="ORF">FA09DRAFT_334468</name>
</gene>
<dbReference type="RefSeq" id="XP_025597987.1">
    <property type="nucleotide sequence ID" value="XM_025743734.1"/>
</dbReference>
<dbReference type="OrthoDB" id="2125469at2759"/>
<dbReference type="PROSITE" id="PS51677">
    <property type="entry name" value="NODB"/>
    <property type="match status" value="1"/>
</dbReference>
<feature type="chain" id="PRO_5016310739" evidence="10">
    <location>
        <begin position="18"/>
        <end position="296"/>
    </location>
</feature>
<feature type="region of interest" description="Disordered" evidence="9">
    <location>
        <begin position="277"/>
        <end position="296"/>
    </location>
</feature>
<dbReference type="InterPro" id="IPR002509">
    <property type="entry name" value="NODB_dom"/>
</dbReference>
<evidence type="ECO:0000256" key="7">
    <source>
        <dbReference type="ARBA" id="ARBA00023277"/>
    </source>
</evidence>
<keyword evidence="6 12" id="KW-0378">Hydrolase</keyword>
<reference evidence="12 13" key="1">
    <citation type="journal article" date="2018" name="Mol. Biol. Evol.">
        <title>Broad Genomic Sampling Reveals a Smut Pathogenic Ancestry of the Fungal Clade Ustilaginomycotina.</title>
        <authorList>
            <person name="Kijpornyongpan T."/>
            <person name="Mondo S.J."/>
            <person name="Barry K."/>
            <person name="Sandor L."/>
            <person name="Lee J."/>
            <person name="Lipzen A."/>
            <person name="Pangilinan J."/>
            <person name="LaButti K."/>
            <person name="Hainaut M."/>
            <person name="Henrissat B."/>
            <person name="Grigoriev I.V."/>
            <person name="Spatafora J.W."/>
            <person name="Aime M.C."/>
        </authorList>
    </citation>
    <scope>NUCLEOTIDE SEQUENCE [LARGE SCALE GENOMIC DNA]</scope>
    <source>
        <strain evidence="12 13">MCA 4186</strain>
    </source>
</reference>
<keyword evidence="3" id="KW-0325">Glycoprotein</keyword>
<evidence type="ECO:0000256" key="1">
    <source>
        <dbReference type="ARBA" id="ARBA00001941"/>
    </source>
</evidence>
<dbReference type="SUPFAM" id="SSF88713">
    <property type="entry name" value="Glycoside hydrolase/deacetylase"/>
    <property type="match status" value="1"/>
</dbReference>
<keyword evidence="5 10" id="KW-0732">Signal</keyword>
<dbReference type="STRING" id="58919.A0A316Z9N3"/>
<evidence type="ECO:0000313" key="12">
    <source>
        <dbReference type="EMBL" id="PWN97708.1"/>
    </source>
</evidence>
<dbReference type="Proteomes" id="UP000245946">
    <property type="component" value="Unassembled WGS sequence"/>
</dbReference>
<dbReference type="PANTHER" id="PTHR46471:SF2">
    <property type="entry name" value="CHITIN DEACETYLASE-RELATED"/>
    <property type="match status" value="1"/>
</dbReference>
<evidence type="ECO:0000313" key="13">
    <source>
        <dbReference type="Proteomes" id="UP000245946"/>
    </source>
</evidence>
<protein>
    <submittedName>
        <fullName evidence="12">Glycoside hydrolase/deacetylase</fullName>
    </submittedName>
</protein>
<evidence type="ECO:0000256" key="9">
    <source>
        <dbReference type="SAM" id="MobiDB-lite"/>
    </source>
</evidence>
<dbReference type="GO" id="GO:0098552">
    <property type="term" value="C:side of membrane"/>
    <property type="evidence" value="ECO:0007669"/>
    <property type="project" value="UniProtKB-KW"/>
</dbReference>
<evidence type="ECO:0000256" key="8">
    <source>
        <dbReference type="ARBA" id="ARBA00023288"/>
    </source>
</evidence>
<proteinExistence type="predicted"/>
<keyword evidence="7" id="KW-0119">Carbohydrate metabolism</keyword>
<sequence>MRFSLLILASLAAVGLASPSPAAFPPLSDNVLRDLRSRDPASYSVYSLQNDTGLAARAAPNGLTGVQLRGSASRSFAYTFDDGPYVNQKRISQFFSDKGSKTTFFVNGNNYRCIYDTASVSSLRDAYAKGHQICMHTWSHPHLPQLNNQQLDNQVQLMEDALYKILGVVPACIRAPYGEIRDDQVKYLNDRWGLVVVGWNVDSGDANGDGVQAALARYRQQKAPKHVIALNHETVQSAVDTTMPQAYDILRSNGYSAANIMTVASALKFNPYKVQGQRGSRDASWTCDGKPLPGAN</sequence>
<dbReference type="GO" id="GO:0005975">
    <property type="term" value="P:carbohydrate metabolic process"/>
    <property type="evidence" value="ECO:0007669"/>
    <property type="project" value="InterPro"/>
</dbReference>
<dbReference type="Gene3D" id="3.20.20.370">
    <property type="entry name" value="Glycoside hydrolase/deacetylase"/>
    <property type="match status" value="1"/>
</dbReference>
<feature type="domain" description="NodB homology" evidence="11">
    <location>
        <begin position="74"/>
        <end position="258"/>
    </location>
</feature>
<dbReference type="GeneID" id="37271278"/>
<dbReference type="Pfam" id="PF01522">
    <property type="entry name" value="Polysacc_deac_1"/>
    <property type="match status" value="1"/>
</dbReference>
<organism evidence="12 13">
    <name type="scientific">Tilletiopsis washingtonensis</name>
    <dbReference type="NCBI Taxonomy" id="58919"/>
    <lineage>
        <taxon>Eukaryota</taxon>
        <taxon>Fungi</taxon>
        <taxon>Dikarya</taxon>
        <taxon>Basidiomycota</taxon>
        <taxon>Ustilaginomycotina</taxon>
        <taxon>Exobasidiomycetes</taxon>
        <taxon>Entylomatales</taxon>
        <taxon>Entylomatales incertae sedis</taxon>
        <taxon>Tilletiopsis</taxon>
    </lineage>
</organism>
<evidence type="ECO:0000256" key="3">
    <source>
        <dbReference type="ARBA" id="ARBA00022622"/>
    </source>
</evidence>
<keyword evidence="4" id="KW-0479">Metal-binding</keyword>
<evidence type="ECO:0000256" key="5">
    <source>
        <dbReference type="ARBA" id="ARBA00022729"/>
    </source>
</evidence>
<dbReference type="EMBL" id="KZ819294">
    <property type="protein sequence ID" value="PWN97708.1"/>
    <property type="molecule type" value="Genomic_DNA"/>
</dbReference>
<comment type="subcellular location">
    <subcellularLocation>
        <location evidence="2">Cell membrane</location>
        <topology evidence="2">Lipid-anchor</topology>
        <topology evidence="2">GPI-anchor</topology>
    </subcellularLocation>
</comment>
<name>A0A316Z9N3_9BASI</name>
<dbReference type="GO" id="GO:0016810">
    <property type="term" value="F:hydrolase activity, acting on carbon-nitrogen (but not peptide) bonds"/>
    <property type="evidence" value="ECO:0007669"/>
    <property type="project" value="InterPro"/>
</dbReference>
<keyword evidence="8" id="KW-0449">Lipoprotein</keyword>
<comment type="cofactor">
    <cofactor evidence="1">
        <name>Co(2+)</name>
        <dbReference type="ChEBI" id="CHEBI:48828"/>
    </cofactor>
</comment>
<evidence type="ECO:0000256" key="6">
    <source>
        <dbReference type="ARBA" id="ARBA00022801"/>
    </source>
</evidence>
<feature type="signal peptide" evidence="10">
    <location>
        <begin position="1"/>
        <end position="17"/>
    </location>
</feature>
<evidence type="ECO:0000259" key="11">
    <source>
        <dbReference type="PROSITE" id="PS51677"/>
    </source>
</evidence>
<dbReference type="InterPro" id="IPR011330">
    <property type="entry name" value="Glyco_hydro/deAcase_b/a-brl"/>
</dbReference>